<dbReference type="Pfam" id="PF03413">
    <property type="entry name" value="PepSY"/>
    <property type="match status" value="1"/>
</dbReference>
<comment type="caution">
    <text evidence="3">The sequence shown here is derived from an EMBL/GenBank/DDBJ whole genome shotgun (WGS) entry which is preliminary data.</text>
</comment>
<accession>A0A2A4WW56</accession>
<protein>
    <recommendedName>
        <fullName evidence="2">PepSY domain-containing protein</fullName>
    </recommendedName>
</protein>
<evidence type="ECO:0000256" key="1">
    <source>
        <dbReference type="SAM" id="SignalP"/>
    </source>
</evidence>
<proteinExistence type="predicted"/>
<feature type="domain" description="PepSY" evidence="2">
    <location>
        <begin position="46"/>
        <end position="99"/>
    </location>
</feature>
<evidence type="ECO:0000259" key="2">
    <source>
        <dbReference type="Pfam" id="PF03413"/>
    </source>
</evidence>
<feature type="chain" id="PRO_5012201601" description="PepSY domain-containing protein" evidence="1">
    <location>
        <begin position="19"/>
        <end position="103"/>
    </location>
</feature>
<keyword evidence="1" id="KW-0732">Signal</keyword>
<evidence type="ECO:0000313" key="4">
    <source>
        <dbReference type="Proteomes" id="UP000218767"/>
    </source>
</evidence>
<dbReference type="Proteomes" id="UP000218767">
    <property type="component" value="Unassembled WGS sequence"/>
</dbReference>
<dbReference type="EMBL" id="NVUL01000099">
    <property type="protein sequence ID" value="PCI74648.1"/>
    <property type="molecule type" value="Genomic_DNA"/>
</dbReference>
<reference evidence="4" key="1">
    <citation type="submission" date="2017-08" db="EMBL/GenBank/DDBJ databases">
        <title>A dynamic microbial community with high functional redundancy inhabits the cold, oxic subseafloor aquifer.</title>
        <authorList>
            <person name="Tully B.J."/>
            <person name="Wheat C.G."/>
            <person name="Glazer B.T."/>
            <person name="Huber J.A."/>
        </authorList>
    </citation>
    <scope>NUCLEOTIDE SEQUENCE [LARGE SCALE GENOMIC DNA]</scope>
</reference>
<dbReference type="Gene3D" id="3.10.450.40">
    <property type="match status" value="1"/>
</dbReference>
<sequence length="103" mass="11381">MFSFLVILLLGAGEFAHAQNIPIPPIQIDINRNDNGRNNTQANPRVTERQAVEIARQRFAGSILRISLVGEGNNQRYQIRMENEGKVFTVFVNVSTGRISGGG</sequence>
<dbReference type="InterPro" id="IPR025711">
    <property type="entry name" value="PepSY"/>
</dbReference>
<dbReference type="AlphaFoldDB" id="A0A2A4WW56"/>
<organism evidence="3 4">
    <name type="scientific">SAR86 cluster bacterium</name>
    <dbReference type="NCBI Taxonomy" id="2030880"/>
    <lineage>
        <taxon>Bacteria</taxon>
        <taxon>Pseudomonadati</taxon>
        <taxon>Pseudomonadota</taxon>
        <taxon>Gammaproteobacteria</taxon>
        <taxon>SAR86 cluster</taxon>
    </lineage>
</organism>
<evidence type="ECO:0000313" key="3">
    <source>
        <dbReference type="EMBL" id="PCI74648.1"/>
    </source>
</evidence>
<feature type="signal peptide" evidence="1">
    <location>
        <begin position="1"/>
        <end position="18"/>
    </location>
</feature>
<name>A0A2A4WW56_9GAMM</name>
<gene>
    <name evidence="3" type="ORF">COB20_14890</name>
</gene>